<accession>A0A9D1RNC0</accession>
<dbReference type="NCBIfam" id="TIGR00044">
    <property type="entry name" value="YggS family pyridoxal phosphate-dependent enzyme"/>
    <property type="match status" value="1"/>
</dbReference>
<dbReference type="FunFam" id="3.20.20.10:FF:000018">
    <property type="entry name" value="Pyridoxal phosphate homeostasis protein"/>
    <property type="match status" value="1"/>
</dbReference>
<dbReference type="Gene3D" id="3.20.20.10">
    <property type="entry name" value="Alanine racemase"/>
    <property type="match status" value="1"/>
</dbReference>
<dbReference type="InterPro" id="IPR001608">
    <property type="entry name" value="Ala_racemase_N"/>
</dbReference>
<organism evidence="6 7">
    <name type="scientific">Candidatus Corynebacterium avicola</name>
    <dbReference type="NCBI Taxonomy" id="2838527"/>
    <lineage>
        <taxon>Bacteria</taxon>
        <taxon>Bacillati</taxon>
        <taxon>Actinomycetota</taxon>
        <taxon>Actinomycetes</taxon>
        <taxon>Mycobacteriales</taxon>
        <taxon>Corynebacteriaceae</taxon>
        <taxon>Corynebacterium</taxon>
    </lineage>
</organism>
<evidence type="ECO:0000256" key="2">
    <source>
        <dbReference type="HAMAP-Rule" id="MF_02087"/>
    </source>
</evidence>
<dbReference type="Proteomes" id="UP000824190">
    <property type="component" value="Unassembled WGS sequence"/>
</dbReference>
<keyword evidence="1 2" id="KW-0663">Pyridoxal phosphate</keyword>
<dbReference type="HAMAP" id="MF_02087">
    <property type="entry name" value="PLP_homeostasis"/>
    <property type="match status" value="1"/>
</dbReference>
<evidence type="ECO:0000256" key="1">
    <source>
        <dbReference type="ARBA" id="ARBA00022898"/>
    </source>
</evidence>
<sequence length="261" mass="28705">MAPDQQPSSATYPTADTVEDFRENLATVRRRIDAAAVRAGRDPADIELLPVSKTVPEDRIRLAVEAGCTRLGENKVQEATRKAMNLADLGVYWVVIGHLQTNKARDVATHAAEFQALDNLRAASALQRRLETADRELNIYVQVNTSDEPQKYGLPPEDVPEFLDQLTDFPRLHVRGLMTLAVFSDDTDLVRACFIRLRELRDQIMASTPELLGGAEGGKLSMGMSGDYEIAVEEGATCVRVGQAIFGARAVPDSHYWPGAQ</sequence>
<dbReference type="PANTHER" id="PTHR10146:SF14">
    <property type="entry name" value="PYRIDOXAL PHOSPHATE HOMEOSTASIS PROTEIN"/>
    <property type="match status" value="1"/>
</dbReference>
<dbReference type="GO" id="GO:0030170">
    <property type="term" value="F:pyridoxal phosphate binding"/>
    <property type="evidence" value="ECO:0007669"/>
    <property type="project" value="UniProtKB-UniRule"/>
</dbReference>
<dbReference type="Pfam" id="PF01168">
    <property type="entry name" value="Ala_racemase_N"/>
    <property type="match status" value="1"/>
</dbReference>
<dbReference type="SUPFAM" id="SSF51419">
    <property type="entry name" value="PLP-binding barrel"/>
    <property type="match status" value="1"/>
</dbReference>
<proteinExistence type="inferred from homology"/>
<comment type="similarity">
    <text evidence="2 4">Belongs to the pyridoxal phosphate-binding protein YggS/PROSC family.</text>
</comment>
<feature type="modified residue" description="N6-(pyridoxal phosphate)lysine" evidence="2 3">
    <location>
        <position position="53"/>
    </location>
</feature>
<comment type="caution">
    <text evidence="6">The sequence shown here is derived from an EMBL/GenBank/DDBJ whole genome shotgun (WGS) entry which is preliminary data.</text>
</comment>
<evidence type="ECO:0000313" key="6">
    <source>
        <dbReference type="EMBL" id="HIW90722.1"/>
    </source>
</evidence>
<comment type="cofactor">
    <cofactor evidence="3">
        <name>pyridoxal 5'-phosphate</name>
        <dbReference type="ChEBI" id="CHEBI:597326"/>
    </cofactor>
</comment>
<dbReference type="CDD" id="cd00635">
    <property type="entry name" value="PLPDE_III_YBL036c_like"/>
    <property type="match status" value="1"/>
</dbReference>
<dbReference type="PANTHER" id="PTHR10146">
    <property type="entry name" value="PROLINE SYNTHETASE CO-TRANSCRIBED BACTERIAL HOMOLOG PROTEIN"/>
    <property type="match status" value="1"/>
</dbReference>
<dbReference type="InterPro" id="IPR029066">
    <property type="entry name" value="PLP-binding_barrel"/>
</dbReference>
<protein>
    <recommendedName>
        <fullName evidence="2">Pyridoxal phosphate homeostasis protein</fullName>
        <shortName evidence="2">PLP homeostasis protein</shortName>
    </recommendedName>
</protein>
<gene>
    <name evidence="6" type="ORF">H9870_03545</name>
</gene>
<feature type="domain" description="Alanine racemase N-terminal" evidence="5">
    <location>
        <begin position="45"/>
        <end position="249"/>
    </location>
</feature>
<reference evidence="6" key="2">
    <citation type="submission" date="2021-04" db="EMBL/GenBank/DDBJ databases">
        <authorList>
            <person name="Gilroy R."/>
        </authorList>
    </citation>
    <scope>NUCLEOTIDE SEQUENCE</scope>
    <source>
        <strain evidence="6">CHK32-1732</strain>
    </source>
</reference>
<dbReference type="EMBL" id="DXGC01000035">
    <property type="protein sequence ID" value="HIW90722.1"/>
    <property type="molecule type" value="Genomic_DNA"/>
</dbReference>
<dbReference type="PIRSF" id="PIRSF004848">
    <property type="entry name" value="YBL036c_PLPDEIII"/>
    <property type="match status" value="1"/>
</dbReference>
<evidence type="ECO:0000256" key="3">
    <source>
        <dbReference type="PIRSR" id="PIRSR004848-1"/>
    </source>
</evidence>
<evidence type="ECO:0000259" key="5">
    <source>
        <dbReference type="Pfam" id="PF01168"/>
    </source>
</evidence>
<comment type="function">
    <text evidence="2">Pyridoxal 5'-phosphate (PLP)-binding protein, which is involved in PLP homeostasis.</text>
</comment>
<name>A0A9D1RNC0_9CORY</name>
<evidence type="ECO:0000313" key="7">
    <source>
        <dbReference type="Proteomes" id="UP000824190"/>
    </source>
</evidence>
<dbReference type="InterPro" id="IPR011078">
    <property type="entry name" value="PyrdxlP_homeostasis"/>
</dbReference>
<reference evidence="6" key="1">
    <citation type="journal article" date="2021" name="PeerJ">
        <title>Extensive microbial diversity within the chicken gut microbiome revealed by metagenomics and culture.</title>
        <authorList>
            <person name="Gilroy R."/>
            <person name="Ravi A."/>
            <person name="Getino M."/>
            <person name="Pursley I."/>
            <person name="Horton D.L."/>
            <person name="Alikhan N.F."/>
            <person name="Baker D."/>
            <person name="Gharbi K."/>
            <person name="Hall N."/>
            <person name="Watson M."/>
            <person name="Adriaenssens E.M."/>
            <person name="Foster-Nyarko E."/>
            <person name="Jarju S."/>
            <person name="Secka A."/>
            <person name="Antonio M."/>
            <person name="Oren A."/>
            <person name="Chaudhuri R.R."/>
            <person name="La Ragione R."/>
            <person name="Hildebrand F."/>
            <person name="Pallen M.J."/>
        </authorList>
    </citation>
    <scope>NUCLEOTIDE SEQUENCE</scope>
    <source>
        <strain evidence="6">CHK32-1732</strain>
    </source>
</reference>
<evidence type="ECO:0000256" key="4">
    <source>
        <dbReference type="RuleBase" id="RU004514"/>
    </source>
</evidence>
<dbReference type="AlphaFoldDB" id="A0A9D1RNC0"/>